<evidence type="ECO:0000313" key="4">
    <source>
        <dbReference type="Proteomes" id="UP001595886"/>
    </source>
</evidence>
<evidence type="ECO:0000313" key="3">
    <source>
        <dbReference type="EMBL" id="MFC4820147.1"/>
    </source>
</evidence>
<proteinExistence type="predicted"/>
<gene>
    <name evidence="3" type="ORF">ACFO6Q_07420</name>
</gene>
<feature type="compositionally biased region" description="Low complexity" evidence="1">
    <location>
        <begin position="47"/>
        <end position="70"/>
    </location>
</feature>
<keyword evidence="4" id="KW-1185">Reference proteome</keyword>
<feature type="region of interest" description="Disordered" evidence="1">
    <location>
        <begin position="23"/>
        <end position="108"/>
    </location>
</feature>
<dbReference type="Proteomes" id="UP001595886">
    <property type="component" value="Unassembled WGS sequence"/>
</dbReference>
<evidence type="ECO:0000256" key="1">
    <source>
        <dbReference type="SAM" id="MobiDB-lite"/>
    </source>
</evidence>
<organism evidence="3 4">
    <name type="scientific">Dokdonella ginsengisoli</name>
    <dbReference type="NCBI Taxonomy" id="363846"/>
    <lineage>
        <taxon>Bacteria</taxon>
        <taxon>Pseudomonadati</taxon>
        <taxon>Pseudomonadota</taxon>
        <taxon>Gammaproteobacteria</taxon>
        <taxon>Lysobacterales</taxon>
        <taxon>Rhodanobacteraceae</taxon>
        <taxon>Dokdonella</taxon>
    </lineage>
</organism>
<dbReference type="Pfam" id="PF11191">
    <property type="entry name" value="DUF2782"/>
    <property type="match status" value="1"/>
</dbReference>
<keyword evidence="2" id="KW-0732">Signal</keyword>
<dbReference type="Gene3D" id="2.20.130.30">
    <property type="entry name" value="Protein of unknown function DUF2782"/>
    <property type="match status" value="1"/>
</dbReference>
<name>A0ABV9QTI6_9GAMM</name>
<sequence>MNPKIRPLFAALLAACLAGTAPAIAAERKPPKAEVPPPPGLNDPGVGTAAAPQAGTEAAAAQEPAVVDDPLAPPPKPDARLVRDKASRDRAANAERVAASNVTTRQQGDDTIEEYRQNGRLWMIKIKRPNGPVQTFYDEDGTGRLVRDAREGPVSPVYFTLYEWK</sequence>
<evidence type="ECO:0000256" key="2">
    <source>
        <dbReference type="SAM" id="SignalP"/>
    </source>
</evidence>
<dbReference type="RefSeq" id="WP_380019977.1">
    <property type="nucleotide sequence ID" value="NZ_JBHSHD010000006.1"/>
</dbReference>
<dbReference type="EMBL" id="JBHSHD010000006">
    <property type="protein sequence ID" value="MFC4820147.1"/>
    <property type="molecule type" value="Genomic_DNA"/>
</dbReference>
<protein>
    <submittedName>
        <fullName evidence="3">DUF2782 domain-containing protein</fullName>
    </submittedName>
</protein>
<feature type="chain" id="PRO_5045298586" evidence="2">
    <location>
        <begin position="26"/>
        <end position="165"/>
    </location>
</feature>
<comment type="caution">
    <text evidence="3">The sequence shown here is derived from an EMBL/GenBank/DDBJ whole genome shotgun (WGS) entry which is preliminary data.</text>
</comment>
<reference evidence="4" key="1">
    <citation type="journal article" date="2019" name="Int. J. Syst. Evol. Microbiol.">
        <title>The Global Catalogue of Microorganisms (GCM) 10K type strain sequencing project: providing services to taxonomists for standard genome sequencing and annotation.</title>
        <authorList>
            <consortium name="The Broad Institute Genomics Platform"/>
            <consortium name="The Broad Institute Genome Sequencing Center for Infectious Disease"/>
            <person name="Wu L."/>
            <person name="Ma J."/>
        </authorList>
    </citation>
    <scope>NUCLEOTIDE SEQUENCE [LARGE SCALE GENOMIC DNA]</scope>
    <source>
        <strain evidence="4">CCUG 30340</strain>
    </source>
</reference>
<feature type="signal peptide" evidence="2">
    <location>
        <begin position="1"/>
        <end position="25"/>
    </location>
</feature>
<feature type="compositionally biased region" description="Basic and acidic residues" evidence="1">
    <location>
        <begin position="77"/>
        <end position="93"/>
    </location>
</feature>
<accession>A0ABV9QTI6</accession>
<dbReference type="InterPro" id="IPR021357">
    <property type="entry name" value="DUF2782"/>
</dbReference>